<feature type="region of interest" description="Disordered" evidence="1">
    <location>
        <begin position="1"/>
        <end position="34"/>
    </location>
</feature>
<evidence type="ECO:0000313" key="3">
    <source>
        <dbReference type="Proteomes" id="UP000626092"/>
    </source>
</evidence>
<sequence length="118" mass="12989">MAWRGSLSRSVMATARSSTIRSSPPLPRLRPPPLAAPRLQSRRLSFANPSNLGELGCVQSLLPLVAGPCLTSHMAIRLRACCELSHGIGIGIDREEWKRWVMRGAFTVIKRRSNDATL</sequence>
<dbReference type="OrthoDB" id="1929591at2759"/>
<gene>
    <name evidence="2" type="ORF">RHSIM_Rhsim11G0156400</name>
</gene>
<dbReference type="Proteomes" id="UP000626092">
    <property type="component" value="Unassembled WGS sequence"/>
</dbReference>
<protein>
    <submittedName>
        <fullName evidence="2">Uncharacterized protein</fullName>
    </submittedName>
</protein>
<evidence type="ECO:0000256" key="1">
    <source>
        <dbReference type="SAM" id="MobiDB-lite"/>
    </source>
</evidence>
<reference evidence="2" key="1">
    <citation type="submission" date="2019-11" db="EMBL/GenBank/DDBJ databases">
        <authorList>
            <person name="Liu Y."/>
            <person name="Hou J."/>
            <person name="Li T.-Q."/>
            <person name="Guan C.-H."/>
            <person name="Wu X."/>
            <person name="Wu H.-Z."/>
            <person name="Ling F."/>
            <person name="Zhang R."/>
            <person name="Shi X.-G."/>
            <person name="Ren J.-P."/>
            <person name="Chen E.-F."/>
            <person name="Sun J.-M."/>
        </authorList>
    </citation>
    <scope>NUCLEOTIDE SEQUENCE</scope>
    <source>
        <strain evidence="2">Adult_tree_wgs_1</strain>
        <tissue evidence="2">Leaves</tissue>
    </source>
</reference>
<evidence type="ECO:0000313" key="2">
    <source>
        <dbReference type="EMBL" id="KAF7127573.1"/>
    </source>
</evidence>
<dbReference type="AlphaFoldDB" id="A0A834GBA7"/>
<organism evidence="2 3">
    <name type="scientific">Rhododendron simsii</name>
    <name type="common">Sims's rhododendron</name>
    <dbReference type="NCBI Taxonomy" id="118357"/>
    <lineage>
        <taxon>Eukaryota</taxon>
        <taxon>Viridiplantae</taxon>
        <taxon>Streptophyta</taxon>
        <taxon>Embryophyta</taxon>
        <taxon>Tracheophyta</taxon>
        <taxon>Spermatophyta</taxon>
        <taxon>Magnoliopsida</taxon>
        <taxon>eudicotyledons</taxon>
        <taxon>Gunneridae</taxon>
        <taxon>Pentapetalae</taxon>
        <taxon>asterids</taxon>
        <taxon>Ericales</taxon>
        <taxon>Ericaceae</taxon>
        <taxon>Ericoideae</taxon>
        <taxon>Rhodoreae</taxon>
        <taxon>Rhododendron</taxon>
    </lineage>
</organism>
<keyword evidence="3" id="KW-1185">Reference proteome</keyword>
<feature type="compositionally biased region" description="Pro residues" evidence="1">
    <location>
        <begin position="24"/>
        <end position="34"/>
    </location>
</feature>
<dbReference type="EMBL" id="WJXA01000011">
    <property type="protein sequence ID" value="KAF7127573.1"/>
    <property type="molecule type" value="Genomic_DNA"/>
</dbReference>
<proteinExistence type="predicted"/>
<comment type="caution">
    <text evidence="2">The sequence shown here is derived from an EMBL/GenBank/DDBJ whole genome shotgun (WGS) entry which is preliminary data.</text>
</comment>
<name>A0A834GBA7_RHOSS</name>
<accession>A0A834GBA7</accession>